<dbReference type="SMART" id="SM00471">
    <property type="entry name" value="HDc"/>
    <property type="match status" value="1"/>
</dbReference>
<dbReference type="SUPFAM" id="SSF109604">
    <property type="entry name" value="HD-domain/PDEase-like"/>
    <property type="match status" value="1"/>
</dbReference>
<keyword evidence="3" id="KW-1185">Reference proteome</keyword>
<evidence type="ECO:0000313" key="3">
    <source>
        <dbReference type="Proteomes" id="UP000679247"/>
    </source>
</evidence>
<dbReference type="Proteomes" id="UP000679247">
    <property type="component" value="Chromosome"/>
</dbReference>
<dbReference type="Pfam" id="PF13487">
    <property type="entry name" value="HD_5"/>
    <property type="match status" value="1"/>
</dbReference>
<accession>A0ABX8FC23</accession>
<evidence type="ECO:0000259" key="1">
    <source>
        <dbReference type="PROSITE" id="PS51832"/>
    </source>
</evidence>
<organism evidence="2 3">
    <name type="scientific">Cytobacillus gottheilii</name>
    <dbReference type="NCBI Taxonomy" id="859144"/>
    <lineage>
        <taxon>Bacteria</taxon>
        <taxon>Bacillati</taxon>
        <taxon>Bacillota</taxon>
        <taxon>Bacilli</taxon>
        <taxon>Bacillales</taxon>
        <taxon>Bacillaceae</taxon>
        <taxon>Cytobacillus</taxon>
    </lineage>
</organism>
<proteinExistence type="predicted"/>
<dbReference type="InterPro" id="IPR003607">
    <property type="entry name" value="HD/PDEase_dom"/>
</dbReference>
<dbReference type="PANTHER" id="PTHR45228">
    <property type="entry name" value="CYCLIC DI-GMP PHOSPHODIESTERASE TM_0186-RELATED"/>
    <property type="match status" value="1"/>
</dbReference>
<dbReference type="CDD" id="cd00077">
    <property type="entry name" value="HDc"/>
    <property type="match status" value="1"/>
</dbReference>
<dbReference type="EMBL" id="CP071709">
    <property type="protein sequence ID" value="QVY61112.1"/>
    <property type="molecule type" value="Genomic_DNA"/>
</dbReference>
<reference evidence="2 3" key="1">
    <citation type="submission" date="2021-03" db="EMBL/GenBank/DDBJ databases">
        <title>The first data on the complete genome of the tetrodotoxin-producing bacterium.</title>
        <authorList>
            <person name="Melnikova D.I."/>
            <person name="Nijland R."/>
            <person name="Magarlamov T.Y."/>
        </authorList>
    </citation>
    <scope>NUCLEOTIDE SEQUENCE [LARGE SCALE GENOMIC DNA]</scope>
    <source>
        <strain evidence="2 3">1839</strain>
    </source>
</reference>
<dbReference type="PROSITE" id="PS51832">
    <property type="entry name" value="HD_GYP"/>
    <property type="match status" value="1"/>
</dbReference>
<dbReference type="RefSeq" id="WP_214476071.1">
    <property type="nucleotide sequence ID" value="NZ_CP071709.1"/>
</dbReference>
<evidence type="ECO:0000313" key="2">
    <source>
        <dbReference type="EMBL" id="QVY61112.1"/>
    </source>
</evidence>
<name>A0ABX8FC23_9BACI</name>
<protein>
    <submittedName>
        <fullName evidence="2">HD domain-containing protein</fullName>
    </submittedName>
</protein>
<gene>
    <name evidence="2" type="ORF">J1899_19440</name>
</gene>
<dbReference type="InterPro" id="IPR052020">
    <property type="entry name" value="Cyclic_di-GMP/3'3'-cGAMP_PDE"/>
</dbReference>
<feature type="domain" description="HD-GYP" evidence="1">
    <location>
        <begin position="21"/>
        <end position="219"/>
    </location>
</feature>
<sequence length="219" mass="25547">MECGIAIYEQSPSYKWIQACKKKSQKELIDYLIDRCEVGKFEIMEHLRNVQKLTGILAKEYNKQAKVILDEHYIENIIHFSILHDIGKFCIPKYILNKPASLNEFERKVIEMHPLWGWAILREKTSNITYCESINMKVVENIILYHHEKWDGTGYPYGLKGCAIPLEARIVAIVDVYDALTAVRPYKKAWSKREALNYIIQEKGKHFDPSIVDILVDCI</sequence>
<dbReference type="InterPro" id="IPR037522">
    <property type="entry name" value="HD_GYP_dom"/>
</dbReference>
<dbReference type="Gene3D" id="1.10.3210.10">
    <property type="entry name" value="Hypothetical protein af1432"/>
    <property type="match status" value="1"/>
</dbReference>